<keyword evidence="7 9" id="KW-0472">Membrane</keyword>
<dbReference type="InterPro" id="IPR007387">
    <property type="entry name" value="TRAP_DctQ"/>
</dbReference>
<feature type="transmembrane region" description="Helical" evidence="9">
    <location>
        <begin position="95"/>
        <end position="116"/>
    </location>
</feature>
<organism evidence="11 12">
    <name type="scientific">Faecalispora sporosphaeroides</name>
    <dbReference type="NCBI Taxonomy" id="1549"/>
    <lineage>
        <taxon>Bacteria</taxon>
        <taxon>Bacillati</taxon>
        <taxon>Bacillota</taxon>
        <taxon>Clostridia</taxon>
        <taxon>Eubacteriales</taxon>
        <taxon>Oscillospiraceae</taxon>
        <taxon>Faecalispora</taxon>
    </lineage>
</organism>
<evidence type="ECO:0000259" key="10">
    <source>
        <dbReference type="Pfam" id="PF04290"/>
    </source>
</evidence>
<evidence type="ECO:0000313" key="12">
    <source>
        <dbReference type="Proteomes" id="UP000754750"/>
    </source>
</evidence>
<sequence length="192" mass="21578">MPGSNHKSSGFGKAVDKLFHVIEIVIAIFLGVMIFFTFLNVILRQFNLGFAWTEEVARICFIYLVYLGSIIAARENRHLMIDTLINKIPPMPQKALYVVIQGTIIWLMGVLATGAFQNAWKNRNDFWVATHFPVFLVHFAGVLLGVSVIIISLVNLYRMFFLKESVLELFGDHGEDDALSDDEELGEGAGLQ</sequence>
<dbReference type="InterPro" id="IPR055348">
    <property type="entry name" value="DctQ"/>
</dbReference>
<evidence type="ECO:0000256" key="3">
    <source>
        <dbReference type="ARBA" id="ARBA00022475"/>
    </source>
</evidence>
<accession>A0A928Q2X4</accession>
<dbReference type="GO" id="GO:0022857">
    <property type="term" value="F:transmembrane transporter activity"/>
    <property type="evidence" value="ECO:0007669"/>
    <property type="project" value="TreeGrafter"/>
</dbReference>
<dbReference type="EMBL" id="SVNY01000004">
    <property type="protein sequence ID" value="MBE6833804.1"/>
    <property type="molecule type" value="Genomic_DNA"/>
</dbReference>
<keyword evidence="3" id="KW-1003">Cell membrane</keyword>
<evidence type="ECO:0000256" key="2">
    <source>
        <dbReference type="ARBA" id="ARBA00022448"/>
    </source>
</evidence>
<keyword evidence="5 9" id="KW-0812">Transmembrane</keyword>
<name>A0A928Q2X4_9FIRM</name>
<evidence type="ECO:0000256" key="7">
    <source>
        <dbReference type="ARBA" id="ARBA00023136"/>
    </source>
</evidence>
<evidence type="ECO:0000256" key="1">
    <source>
        <dbReference type="ARBA" id="ARBA00004429"/>
    </source>
</evidence>
<dbReference type="PANTHER" id="PTHR35011:SF2">
    <property type="entry name" value="2,3-DIKETO-L-GULONATE TRAP TRANSPORTER SMALL PERMEASE PROTEIN YIAM"/>
    <property type="match status" value="1"/>
</dbReference>
<feature type="domain" description="Tripartite ATP-independent periplasmic transporters DctQ component" evidence="10">
    <location>
        <begin position="33"/>
        <end position="160"/>
    </location>
</feature>
<evidence type="ECO:0000256" key="9">
    <source>
        <dbReference type="SAM" id="Phobius"/>
    </source>
</evidence>
<comment type="subcellular location">
    <subcellularLocation>
        <location evidence="1">Cell inner membrane</location>
        <topology evidence="1">Multi-pass membrane protein</topology>
    </subcellularLocation>
</comment>
<proteinExistence type="inferred from homology"/>
<dbReference type="RefSeq" id="WP_020073549.1">
    <property type="nucleotide sequence ID" value="NZ_JBKWRC010000006.1"/>
</dbReference>
<evidence type="ECO:0000256" key="6">
    <source>
        <dbReference type="ARBA" id="ARBA00022989"/>
    </source>
</evidence>
<comment type="similarity">
    <text evidence="8">Belongs to the TRAP transporter small permease family.</text>
</comment>
<dbReference type="Pfam" id="PF04290">
    <property type="entry name" value="DctQ"/>
    <property type="match status" value="1"/>
</dbReference>
<keyword evidence="6 9" id="KW-1133">Transmembrane helix</keyword>
<evidence type="ECO:0000256" key="4">
    <source>
        <dbReference type="ARBA" id="ARBA00022519"/>
    </source>
</evidence>
<feature type="transmembrane region" description="Helical" evidence="9">
    <location>
        <begin position="21"/>
        <end position="43"/>
    </location>
</feature>
<protein>
    <submittedName>
        <fullName evidence="11">TRAP transporter small permease</fullName>
    </submittedName>
</protein>
<evidence type="ECO:0000313" key="11">
    <source>
        <dbReference type="EMBL" id="MBE6833804.1"/>
    </source>
</evidence>
<keyword evidence="2" id="KW-0813">Transport</keyword>
<gene>
    <name evidence="11" type="ORF">E7512_09530</name>
</gene>
<dbReference type="Proteomes" id="UP000754750">
    <property type="component" value="Unassembled WGS sequence"/>
</dbReference>
<keyword evidence="4" id="KW-0997">Cell inner membrane</keyword>
<evidence type="ECO:0000256" key="5">
    <source>
        <dbReference type="ARBA" id="ARBA00022692"/>
    </source>
</evidence>
<dbReference type="GO" id="GO:0015740">
    <property type="term" value="P:C4-dicarboxylate transport"/>
    <property type="evidence" value="ECO:0007669"/>
    <property type="project" value="TreeGrafter"/>
</dbReference>
<dbReference type="AlphaFoldDB" id="A0A928Q2X4"/>
<dbReference type="PANTHER" id="PTHR35011">
    <property type="entry name" value="2,3-DIKETO-L-GULONATE TRAP TRANSPORTER SMALL PERMEASE PROTEIN YIAM"/>
    <property type="match status" value="1"/>
</dbReference>
<comment type="caution">
    <text evidence="11">The sequence shown here is derived from an EMBL/GenBank/DDBJ whole genome shotgun (WGS) entry which is preliminary data.</text>
</comment>
<feature type="transmembrane region" description="Helical" evidence="9">
    <location>
        <begin position="136"/>
        <end position="157"/>
    </location>
</feature>
<evidence type="ECO:0000256" key="8">
    <source>
        <dbReference type="ARBA" id="ARBA00038436"/>
    </source>
</evidence>
<reference evidence="11" key="1">
    <citation type="submission" date="2019-04" db="EMBL/GenBank/DDBJ databases">
        <title>Evolution of Biomass-Degrading Anaerobic Consortia Revealed by Metagenomics.</title>
        <authorList>
            <person name="Peng X."/>
        </authorList>
    </citation>
    <scope>NUCLEOTIDE SEQUENCE</scope>
    <source>
        <strain evidence="11">SIG551</strain>
    </source>
</reference>
<dbReference type="GO" id="GO:0005886">
    <property type="term" value="C:plasma membrane"/>
    <property type="evidence" value="ECO:0007669"/>
    <property type="project" value="UniProtKB-SubCell"/>
</dbReference>